<dbReference type="PANTHER" id="PTHR30293">
    <property type="entry name" value="TRANSCRIPTIONAL REGULATORY PROTEIN NAC-RELATED"/>
    <property type="match status" value="1"/>
</dbReference>
<sequence length="310" mass="33833">MKVVETGNITRASEGLNVAQTALGQQIRHLEESLGVRLLVRHSRGISLTEAGEVLHRHALAILSSVEEARREVKAHGAARREVVNLGVTPSIQALIGPELLVAARDEIPDISFRVVEELSFILIDALMRRELDVALAYEFENRPGLAATALIEEELLFVAGAGSRVLGESISFEEAIRTDLALVSDRDIVWRLVHEVAGRQGLSVNVAFEVQSMPAIKTLVARGAATSVVPYGVVAEEIQQGLIVACPIRQPSIKRTLFLNRMSDAPSFVHETALLAFLDRMIGRLAEKMGPYGNLIGNVVPRRHEEAKP</sequence>
<dbReference type="Proteomes" id="UP000439983">
    <property type="component" value="Unassembled WGS sequence"/>
</dbReference>
<keyword evidence="8" id="KW-1185">Reference proteome</keyword>
<gene>
    <name evidence="7" type="ORF">GHK62_22205</name>
</gene>
<dbReference type="InterPro" id="IPR036390">
    <property type="entry name" value="WH_DNA-bd_sf"/>
</dbReference>
<evidence type="ECO:0000259" key="6">
    <source>
        <dbReference type="PROSITE" id="PS50931"/>
    </source>
</evidence>
<protein>
    <submittedName>
        <fullName evidence="7">LysR family transcriptional regulator</fullName>
    </submittedName>
</protein>
<keyword evidence="4" id="KW-0010">Activator</keyword>
<proteinExistence type="inferred from homology"/>
<dbReference type="PRINTS" id="PR00039">
    <property type="entry name" value="HTHLYSR"/>
</dbReference>
<dbReference type="PANTHER" id="PTHR30293:SF0">
    <property type="entry name" value="NITROGEN ASSIMILATION REGULATORY PROTEIN NAC"/>
    <property type="match status" value="1"/>
</dbReference>
<dbReference type="EMBL" id="WITC01000095">
    <property type="protein sequence ID" value="MQX17369.1"/>
    <property type="molecule type" value="Genomic_DNA"/>
</dbReference>
<dbReference type="GO" id="GO:0003677">
    <property type="term" value="F:DNA binding"/>
    <property type="evidence" value="ECO:0007669"/>
    <property type="project" value="UniProtKB-KW"/>
</dbReference>
<organism evidence="7 8">
    <name type="scientific">Sinorhizobium terangae</name>
    <dbReference type="NCBI Taxonomy" id="110322"/>
    <lineage>
        <taxon>Bacteria</taxon>
        <taxon>Pseudomonadati</taxon>
        <taxon>Pseudomonadota</taxon>
        <taxon>Alphaproteobacteria</taxon>
        <taxon>Hyphomicrobiales</taxon>
        <taxon>Rhizobiaceae</taxon>
        <taxon>Sinorhizobium/Ensifer group</taxon>
        <taxon>Sinorhizobium</taxon>
    </lineage>
</organism>
<dbReference type="PROSITE" id="PS50931">
    <property type="entry name" value="HTH_LYSR"/>
    <property type="match status" value="1"/>
</dbReference>
<evidence type="ECO:0000256" key="4">
    <source>
        <dbReference type="ARBA" id="ARBA00023159"/>
    </source>
</evidence>
<comment type="caution">
    <text evidence="7">The sequence shown here is derived from an EMBL/GenBank/DDBJ whole genome shotgun (WGS) entry which is preliminary data.</text>
</comment>
<evidence type="ECO:0000313" key="8">
    <source>
        <dbReference type="Proteomes" id="UP000439983"/>
    </source>
</evidence>
<evidence type="ECO:0000256" key="1">
    <source>
        <dbReference type="ARBA" id="ARBA00009437"/>
    </source>
</evidence>
<dbReference type="InterPro" id="IPR000847">
    <property type="entry name" value="LysR_HTH_N"/>
</dbReference>
<keyword evidence="3" id="KW-0238">DNA-binding</keyword>
<dbReference type="SUPFAM" id="SSF46785">
    <property type="entry name" value="Winged helix' DNA-binding domain"/>
    <property type="match status" value="1"/>
</dbReference>
<dbReference type="Gene3D" id="3.40.190.290">
    <property type="match status" value="1"/>
</dbReference>
<dbReference type="Gene3D" id="1.10.10.10">
    <property type="entry name" value="Winged helix-like DNA-binding domain superfamily/Winged helix DNA-binding domain"/>
    <property type="match status" value="1"/>
</dbReference>
<dbReference type="AlphaFoldDB" id="A0A6N7LJG4"/>
<keyword evidence="5" id="KW-0804">Transcription</keyword>
<dbReference type="GO" id="GO:2000142">
    <property type="term" value="P:regulation of DNA-templated transcription initiation"/>
    <property type="evidence" value="ECO:0007669"/>
    <property type="project" value="TreeGrafter"/>
</dbReference>
<comment type="similarity">
    <text evidence="1">Belongs to the LysR transcriptional regulatory family.</text>
</comment>
<dbReference type="FunFam" id="1.10.10.10:FF:000001">
    <property type="entry name" value="LysR family transcriptional regulator"/>
    <property type="match status" value="1"/>
</dbReference>
<dbReference type="Pfam" id="PF03466">
    <property type="entry name" value="LysR_substrate"/>
    <property type="match status" value="1"/>
</dbReference>
<dbReference type="Pfam" id="PF00126">
    <property type="entry name" value="HTH_1"/>
    <property type="match status" value="1"/>
</dbReference>
<dbReference type="InterPro" id="IPR005119">
    <property type="entry name" value="LysR_subst-bd"/>
</dbReference>
<feature type="domain" description="HTH lysR-type" evidence="6">
    <location>
        <begin position="1"/>
        <end position="49"/>
    </location>
</feature>
<evidence type="ECO:0000256" key="3">
    <source>
        <dbReference type="ARBA" id="ARBA00023125"/>
    </source>
</evidence>
<accession>A0A6N7LJG4</accession>
<evidence type="ECO:0000313" key="7">
    <source>
        <dbReference type="EMBL" id="MQX17369.1"/>
    </source>
</evidence>
<dbReference type="InterPro" id="IPR036388">
    <property type="entry name" value="WH-like_DNA-bd_sf"/>
</dbReference>
<dbReference type="RefSeq" id="WP_153441247.1">
    <property type="nucleotide sequence ID" value="NZ_CP121659.1"/>
</dbReference>
<dbReference type="GO" id="GO:0003700">
    <property type="term" value="F:DNA-binding transcription factor activity"/>
    <property type="evidence" value="ECO:0007669"/>
    <property type="project" value="InterPro"/>
</dbReference>
<dbReference type="OrthoDB" id="8097684at2"/>
<name>A0A6N7LJG4_SINTE</name>
<keyword evidence="2" id="KW-0805">Transcription regulation</keyword>
<evidence type="ECO:0000256" key="5">
    <source>
        <dbReference type="ARBA" id="ARBA00023163"/>
    </source>
</evidence>
<reference evidence="7 8" key="1">
    <citation type="journal article" date="2013" name="Genome Biol.">
        <title>Comparative genomics of the core and accessory genomes of 48 Sinorhizobium strains comprising five genospecies.</title>
        <authorList>
            <person name="Sugawara M."/>
            <person name="Epstein B."/>
            <person name="Badgley B.D."/>
            <person name="Unno T."/>
            <person name="Xu L."/>
            <person name="Reese J."/>
            <person name="Gyaneshwar P."/>
            <person name="Denny R."/>
            <person name="Mudge J."/>
            <person name="Bharti A.K."/>
            <person name="Farmer A.D."/>
            <person name="May G.D."/>
            <person name="Woodward J.E."/>
            <person name="Medigue C."/>
            <person name="Vallenet D."/>
            <person name="Lajus A."/>
            <person name="Rouy Z."/>
            <person name="Martinez-Vaz B."/>
            <person name="Tiffin P."/>
            <person name="Young N.D."/>
            <person name="Sadowsky M.J."/>
        </authorList>
    </citation>
    <scope>NUCLEOTIDE SEQUENCE [LARGE SCALE GENOMIC DNA]</scope>
    <source>
        <strain evidence="7 8">USDA4894</strain>
    </source>
</reference>
<evidence type="ECO:0000256" key="2">
    <source>
        <dbReference type="ARBA" id="ARBA00023015"/>
    </source>
</evidence>
<dbReference type="SUPFAM" id="SSF53850">
    <property type="entry name" value="Periplasmic binding protein-like II"/>
    <property type="match status" value="1"/>
</dbReference>